<name>A0A3N1GYG2_9PSEU</name>
<dbReference type="PANTHER" id="PTHR43245:SF23">
    <property type="entry name" value="NAD(P)-BINDING DOMAIN-CONTAINING PROTEIN"/>
    <property type="match status" value="1"/>
</dbReference>
<dbReference type="RefSeq" id="WP_123741440.1">
    <property type="nucleotide sequence ID" value="NZ_RJKM01000001.1"/>
</dbReference>
<dbReference type="InterPro" id="IPR050177">
    <property type="entry name" value="Lipid_A_modif_metabolic_enz"/>
</dbReference>
<sequence length="352" mass="38069">MKKYLVTGGRGYIGSVLTQRLCRSGSEVVVVDNGLVGGPELDLPRVTYVDGDVRDVGSWDKALDGVDAVVHLAAIVGDPACAVDPDTAWEVNYLGTVRVAEACRRAGVRSLVFASTCSNYGLTGDEEADVWSPVAPQSAYAESKVRSEHYLLSLPRDVLSSRLLRFATIHGLSPRMRFDLAVNVMTADAVARARVTVHGGTQWRPFLHVEDAAAAVQLVLRDGRHTAPSVYNCGFGEENYRMDAIGELIAGEIAGVRLEIRKEQTDPRDYRVNFDPIGRELGLTLGHRVVDTVRDIRDAMLDGGFADFDSPRYSNYLTALAKRDDPGLGAGGSVPTFPPDERVPSSTGGPRP</sequence>
<dbReference type="OrthoDB" id="9795501at2"/>
<proteinExistence type="predicted"/>
<dbReference type="AlphaFoldDB" id="A0A3N1GYG2"/>
<dbReference type="PANTHER" id="PTHR43245">
    <property type="entry name" value="BIFUNCTIONAL POLYMYXIN RESISTANCE PROTEIN ARNA"/>
    <property type="match status" value="1"/>
</dbReference>
<dbReference type="SUPFAM" id="SSF51735">
    <property type="entry name" value="NAD(P)-binding Rossmann-fold domains"/>
    <property type="match status" value="1"/>
</dbReference>
<dbReference type="Proteomes" id="UP000268727">
    <property type="component" value="Unassembled WGS sequence"/>
</dbReference>
<evidence type="ECO:0000313" key="3">
    <source>
        <dbReference type="EMBL" id="ROP35267.1"/>
    </source>
</evidence>
<gene>
    <name evidence="3" type="ORF">EDD40_0489</name>
</gene>
<accession>A0A3N1GYG2</accession>
<reference evidence="3 4" key="1">
    <citation type="submission" date="2018-11" db="EMBL/GenBank/DDBJ databases">
        <title>Sequencing the genomes of 1000 actinobacteria strains.</title>
        <authorList>
            <person name="Klenk H.-P."/>
        </authorList>
    </citation>
    <scope>NUCLEOTIDE SEQUENCE [LARGE SCALE GENOMIC DNA]</scope>
    <source>
        <strain evidence="3 4">DSM 44231</strain>
    </source>
</reference>
<organism evidence="3 4">
    <name type="scientific">Saccharothrix texasensis</name>
    <dbReference type="NCBI Taxonomy" id="103734"/>
    <lineage>
        <taxon>Bacteria</taxon>
        <taxon>Bacillati</taxon>
        <taxon>Actinomycetota</taxon>
        <taxon>Actinomycetes</taxon>
        <taxon>Pseudonocardiales</taxon>
        <taxon>Pseudonocardiaceae</taxon>
        <taxon>Saccharothrix</taxon>
    </lineage>
</organism>
<protein>
    <submittedName>
        <fullName evidence="3">Nucleoside-diphosphate-sugar epimerase</fullName>
    </submittedName>
</protein>
<dbReference type="CDD" id="cd08946">
    <property type="entry name" value="SDR_e"/>
    <property type="match status" value="1"/>
</dbReference>
<comment type="caution">
    <text evidence="3">The sequence shown here is derived from an EMBL/GenBank/DDBJ whole genome shotgun (WGS) entry which is preliminary data.</text>
</comment>
<dbReference type="Gene3D" id="3.40.50.720">
    <property type="entry name" value="NAD(P)-binding Rossmann-like Domain"/>
    <property type="match status" value="1"/>
</dbReference>
<dbReference type="InterPro" id="IPR036291">
    <property type="entry name" value="NAD(P)-bd_dom_sf"/>
</dbReference>
<evidence type="ECO:0000256" key="1">
    <source>
        <dbReference type="SAM" id="MobiDB-lite"/>
    </source>
</evidence>
<feature type="region of interest" description="Disordered" evidence="1">
    <location>
        <begin position="322"/>
        <end position="352"/>
    </location>
</feature>
<evidence type="ECO:0000313" key="4">
    <source>
        <dbReference type="Proteomes" id="UP000268727"/>
    </source>
</evidence>
<dbReference type="EMBL" id="RJKM01000001">
    <property type="protein sequence ID" value="ROP35267.1"/>
    <property type="molecule type" value="Genomic_DNA"/>
</dbReference>
<keyword evidence="4" id="KW-1185">Reference proteome</keyword>
<evidence type="ECO:0000259" key="2">
    <source>
        <dbReference type="Pfam" id="PF01370"/>
    </source>
</evidence>
<dbReference type="Pfam" id="PF01370">
    <property type="entry name" value="Epimerase"/>
    <property type="match status" value="1"/>
</dbReference>
<dbReference type="InterPro" id="IPR001509">
    <property type="entry name" value="Epimerase_deHydtase"/>
</dbReference>
<feature type="domain" description="NAD-dependent epimerase/dehydratase" evidence="2">
    <location>
        <begin position="5"/>
        <end position="234"/>
    </location>
</feature>